<gene>
    <name evidence="1" type="ORF">M3I41_00820</name>
</gene>
<organism evidence="1 2">
    <name type="scientific">Actinomyces graevenitzii</name>
    <dbReference type="NCBI Taxonomy" id="55565"/>
    <lineage>
        <taxon>Bacteria</taxon>
        <taxon>Bacillati</taxon>
        <taxon>Actinomycetota</taxon>
        <taxon>Actinomycetes</taxon>
        <taxon>Actinomycetales</taxon>
        <taxon>Actinomycetaceae</taxon>
        <taxon>Actinomyces</taxon>
    </lineage>
</organism>
<reference evidence="1" key="1">
    <citation type="submission" date="2022-05" db="EMBL/GenBank/DDBJ databases">
        <title>Using nanopore sequencing to obtain complete genomes from saliva samples.</title>
        <authorList>
            <person name="Baker J.L."/>
        </authorList>
    </citation>
    <scope>NUCLEOTIDE SEQUENCE</scope>
    <source>
        <strain evidence="1">JCVI-JB-Ag32</strain>
    </source>
</reference>
<name>A0A2N6V296_9ACTO</name>
<evidence type="ECO:0000313" key="1">
    <source>
        <dbReference type="EMBL" id="UQF79857.1"/>
    </source>
</evidence>
<proteinExistence type="predicted"/>
<sequence length="70" mass="7204">MGIADFAKQAEELADKAKEAAKNVDADQVAETAHDLADKAKGTAGGKFDSAIETAEGLTDKAADALKNLK</sequence>
<dbReference type="RefSeq" id="WP_005986491.1">
    <property type="nucleotide sequence ID" value="NZ_PNHV01000004.1"/>
</dbReference>
<dbReference type="Proteomes" id="UP000830236">
    <property type="component" value="Chromosome"/>
</dbReference>
<evidence type="ECO:0000313" key="2">
    <source>
        <dbReference type="Proteomes" id="UP000830236"/>
    </source>
</evidence>
<protein>
    <submittedName>
        <fullName evidence="1">Uncharacterized protein</fullName>
    </submittedName>
</protein>
<accession>A0A2N6V296</accession>
<dbReference type="AlphaFoldDB" id="A0A2N6V296"/>
<dbReference type="KEGG" id="agh:M3I41_00820"/>
<dbReference type="EMBL" id="CP097095">
    <property type="protein sequence ID" value="UQF79857.1"/>
    <property type="molecule type" value="Genomic_DNA"/>
</dbReference>